<feature type="region of interest" description="Disordered" evidence="7">
    <location>
        <begin position="314"/>
        <end position="357"/>
    </location>
</feature>
<feature type="domain" description="Transcription factor spt8 beta-propeller" evidence="8">
    <location>
        <begin position="424"/>
        <end position="591"/>
    </location>
</feature>
<dbReference type="PROSITE" id="PS50294">
    <property type="entry name" value="WD_REPEATS_REGION"/>
    <property type="match status" value="1"/>
</dbReference>
<feature type="compositionally biased region" description="Polar residues" evidence="7">
    <location>
        <begin position="314"/>
        <end position="333"/>
    </location>
</feature>
<evidence type="ECO:0000256" key="4">
    <source>
        <dbReference type="ARBA" id="ARBA00039789"/>
    </source>
</evidence>
<dbReference type="EMBL" id="HF935596">
    <property type="protein sequence ID" value="CCX31435.1"/>
    <property type="molecule type" value="Genomic_DNA"/>
</dbReference>
<dbReference type="SMART" id="SM00320">
    <property type="entry name" value="WD40"/>
    <property type="match status" value="5"/>
</dbReference>
<feature type="repeat" description="WD" evidence="6">
    <location>
        <begin position="239"/>
        <end position="280"/>
    </location>
</feature>
<gene>
    <name evidence="9" type="ORF">PCON_10782</name>
</gene>
<dbReference type="AlphaFoldDB" id="U4LQ33"/>
<feature type="region of interest" description="Disordered" evidence="7">
    <location>
        <begin position="377"/>
        <end position="424"/>
    </location>
</feature>
<accession>U4LQ33</accession>
<organism evidence="9 10">
    <name type="scientific">Pyronema omphalodes (strain CBS 100304)</name>
    <name type="common">Pyronema confluens</name>
    <dbReference type="NCBI Taxonomy" id="1076935"/>
    <lineage>
        <taxon>Eukaryota</taxon>
        <taxon>Fungi</taxon>
        <taxon>Dikarya</taxon>
        <taxon>Ascomycota</taxon>
        <taxon>Pezizomycotina</taxon>
        <taxon>Pezizomycetes</taxon>
        <taxon>Pezizales</taxon>
        <taxon>Pyronemataceae</taxon>
        <taxon>Pyronema</taxon>
    </lineage>
</organism>
<name>U4LQ33_PYROM</name>
<dbReference type="GO" id="GO:0000124">
    <property type="term" value="C:SAGA complex"/>
    <property type="evidence" value="ECO:0007669"/>
    <property type="project" value="TreeGrafter"/>
</dbReference>
<evidence type="ECO:0000313" key="9">
    <source>
        <dbReference type="EMBL" id="CCX31435.1"/>
    </source>
</evidence>
<dbReference type="Pfam" id="PF23798">
    <property type="entry name" value="Beta-prop_SPT8"/>
    <property type="match status" value="2"/>
</dbReference>
<evidence type="ECO:0000256" key="2">
    <source>
        <dbReference type="ARBA" id="ARBA00022737"/>
    </source>
</evidence>
<dbReference type="InterPro" id="IPR036322">
    <property type="entry name" value="WD40_repeat_dom_sf"/>
</dbReference>
<feature type="compositionally biased region" description="Pro residues" evidence="7">
    <location>
        <begin position="397"/>
        <end position="407"/>
    </location>
</feature>
<feature type="domain" description="Transcription factor spt8 beta-propeller" evidence="8">
    <location>
        <begin position="102"/>
        <end position="306"/>
    </location>
</feature>
<evidence type="ECO:0000256" key="7">
    <source>
        <dbReference type="SAM" id="MobiDB-lite"/>
    </source>
</evidence>
<keyword evidence="2" id="KW-0677">Repeat</keyword>
<reference evidence="9 10" key="1">
    <citation type="journal article" date="2013" name="PLoS Genet.">
        <title>The genome and development-dependent transcriptomes of Pyronema confluens: a window into fungal evolution.</title>
        <authorList>
            <person name="Traeger S."/>
            <person name="Altegoer F."/>
            <person name="Freitag M."/>
            <person name="Gabaldon T."/>
            <person name="Kempken F."/>
            <person name="Kumar A."/>
            <person name="Marcet-Houben M."/>
            <person name="Poggeler S."/>
            <person name="Stajich J.E."/>
            <person name="Nowrousian M."/>
        </authorList>
    </citation>
    <scope>NUCLEOTIDE SEQUENCE [LARGE SCALE GENOMIC DNA]</scope>
    <source>
        <strain evidence="10">CBS 100304</strain>
        <tissue evidence="9">Vegetative mycelium</tissue>
    </source>
</reference>
<feature type="compositionally biased region" description="Polar residues" evidence="7">
    <location>
        <begin position="73"/>
        <end position="85"/>
    </location>
</feature>
<dbReference type="PROSITE" id="PS50082">
    <property type="entry name" value="WD_REPEATS_2"/>
    <property type="match status" value="1"/>
</dbReference>
<proteinExistence type="inferred from homology"/>
<comment type="similarity">
    <text evidence="3">Belongs to the WD repeat MDV1/CAF4 family.</text>
</comment>
<dbReference type="InterPro" id="IPR057544">
    <property type="entry name" value="Beta-prop_SPT8"/>
</dbReference>
<evidence type="ECO:0000256" key="1">
    <source>
        <dbReference type="ARBA" id="ARBA00022574"/>
    </source>
</evidence>
<evidence type="ECO:0000256" key="5">
    <source>
        <dbReference type="ARBA" id="ARBA00043913"/>
    </source>
</evidence>
<dbReference type="Gene3D" id="2.130.10.10">
    <property type="entry name" value="YVTN repeat-like/Quinoprotein amine dehydrogenase"/>
    <property type="match status" value="2"/>
</dbReference>
<dbReference type="Proteomes" id="UP000018144">
    <property type="component" value="Unassembled WGS sequence"/>
</dbReference>
<dbReference type="OMA" id="WDRRQPN"/>
<dbReference type="PANTHER" id="PTHR22847:SF637">
    <property type="entry name" value="WD REPEAT DOMAIN 5B"/>
    <property type="match status" value="1"/>
</dbReference>
<keyword evidence="1 6" id="KW-0853">WD repeat</keyword>
<feature type="compositionally biased region" description="Acidic residues" evidence="7">
    <location>
        <begin position="19"/>
        <end position="72"/>
    </location>
</feature>
<evidence type="ECO:0000259" key="8">
    <source>
        <dbReference type="Pfam" id="PF23798"/>
    </source>
</evidence>
<dbReference type="InterPro" id="IPR015943">
    <property type="entry name" value="WD40/YVTN_repeat-like_dom_sf"/>
</dbReference>
<dbReference type="STRING" id="1076935.U4LQ33"/>
<comment type="function">
    <text evidence="5">Involved in mitochondrial fission. Acts as an adapter protein required to form mitochondrial fission complexes. Formation of these complexes is required to promote constriction and fission of the mitochondrial compartment at a late step in mitochondrial division.</text>
</comment>
<dbReference type="InterPro" id="IPR001680">
    <property type="entry name" value="WD40_rpt"/>
</dbReference>
<dbReference type="PANTHER" id="PTHR22847">
    <property type="entry name" value="WD40 REPEAT PROTEIN"/>
    <property type="match status" value="1"/>
</dbReference>
<feature type="compositionally biased region" description="Acidic residues" evidence="7">
    <location>
        <begin position="1"/>
        <end position="10"/>
    </location>
</feature>
<dbReference type="OrthoDB" id="10260946at2759"/>
<keyword evidence="10" id="KW-1185">Reference proteome</keyword>
<dbReference type="eggNOG" id="ENOG502QS8F">
    <property type="taxonomic scope" value="Eukaryota"/>
</dbReference>
<dbReference type="SUPFAM" id="SSF50978">
    <property type="entry name" value="WD40 repeat-like"/>
    <property type="match status" value="1"/>
</dbReference>
<sequence>MDSFGSDDERDPANGGASDNDEDEIMEDADQDQDDEEEDEPDKEDDEDDNDNDDDEQNDEPDEAEGDQDEDTQQAPRSRSATQAPTRAPPLLRAGADTTSTYDIVPYVAAPQSTSINAFCATPCMRWIFTGGSDGYIRRFDWFGSMNGRVPLTVAQRHPFVDSVTRAGILLSYWENEEPAASSKSSLLHVPDTTDDLKLSPVYSLAVQSQSLWLLSGLESGGINLQSVRHDEGKIIHTLRKHTSAVSVLTLAADERSVLSGSWDKNVYDWDLNTGQVVREFTGSAGQISAVEFRSHTTTIPWEEIRREPLMNGVSRSTYSSDLPNGAGPSTNGAPADSMEPDAPGSPAESTRSFGSLFGEDDDIILGAEGDEMNAAIVNGLDGPAPDHEPVDAPMTDVPPPRDPTPQPATNGAAPPPLPPGPTTDQNTFLASSMDGTLRLWDRRCAPPIAVSQPSKGVPPWCMSACWSIDGNYLYAGRRNGTVDEYSIHKGLTEPTRQLKFPLGSGSVTSLTAMPNGRHLICASYDNLRLFDLKHQERRGGPTVPFLIIPGHHGGVVSHLYVDRTCQYLISTAGNRGWEGANTEVLLGYEITW</sequence>
<evidence type="ECO:0000256" key="3">
    <source>
        <dbReference type="ARBA" id="ARBA00038415"/>
    </source>
</evidence>
<evidence type="ECO:0000313" key="10">
    <source>
        <dbReference type="Proteomes" id="UP000018144"/>
    </source>
</evidence>
<evidence type="ECO:0000256" key="6">
    <source>
        <dbReference type="PROSITE-ProRule" id="PRU00221"/>
    </source>
</evidence>
<protein>
    <recommendedName>
        <fullName evidence="4">Mitochondrial division protein 1</fullName>
    </recommendedName>
</protein>
<feature type="region of interest" description="Disordered" evidence="7">
    <location>
        <begin position="1"/>
        <end position="95"/>
    </location>
</feature>